<evidence type="ECO:0000313" key="4">
    <source>
        <dbReference type="Proteomes" id="UP000285232"/>
    </source>
</evidence>
<dbReference type="OrthoDB" id="7402425at2"/>
<protein>
    <submittedName>
        <fullName evidence="3">Uncharacterized protein</fullName>
    </submittedName>
</protein>
<proteinExistence type="predicted"/>
<gene>
    <name evidence="3" type="ORF">D6201_04165</name>
</gene>
<dbReference type="Proteomes" id="UP000285232">
    <property type="component" value="Unassembled WGS sequence"/>
</dbReference>
<keyword evidence="4" id="KW-1185">Reference proteome</keyword>
<evidence type="ECO:0000313" key="3">
    <source>
        <dbReference type="EMBL" id="RJY08661.1"/>
    </source>
</evidence>
<reference evidence="3 4" key="1">
    <citation type="journal article" date="2017" name="Int. J. Syst. Evol. Microbiol.">
        <title>Erythrobacter aquimixticola sp. nov., isolated from the junction between the ocean and a freshwater spring.</title>
        <authorList>
            <person name="Park S."/>
            <person name="Jung Y.T."/>
            <person name="Choi S.J."/>
            <person name="Yoon J.H."/>
        </authorList>
    </citation>
    <scope>NUCLEOTIDE SEQUENCE [LARGE SCALE GENOMIC DNA]</scope>
    <source>
        <strain evidence="3 4">JSSK-14</strain>
    </source>
</reference>
<feature type="signal peptide" evidence="2">
    <location>
        <begin position="1"/>
        <end position="29"/>
    </location>
</feature>
<dbReference type="EMBL" id="RAHX01000001">
    <property type="protein sequence ID" value="RJY08661.1"/>
    <property type="molecule type" value="Genomic_DNA"/>
</dbReference>
<accession>A0A419RS99</accession>
<comment type="caution">
    <text evidence="3">The sequence shown here is derived from an EMBL/GenBank/DDBJ whole genome shotgun (WGS) entry which is preliminary data.</text>
</comment>
<keyword evidence="2" id="KW-0732">Signal</keyword>
<evidence type="ECO:0000256" key="2">
    <source>
        <dbReference type="SAM" id="SignalP"/>
    </source>
</evidence>
<feature type="region of interest" description="Disordered" evidence="1">
    <location>
        <begin position="257"/>
        <end position="296"/>
    </location>
</feature>
<name>A0A419RS99_9SPHN</name>
<dbReference type="AlphaFoldDB" id="A0A419RS99"/>
<organism evidence="3 4">
    <name type="scientific">Aurantiacibacter aquimixticola</name>
    <dbReference type="NCBI Taxonomy" id="1958945"/>
    <lineage>
        <taxon>Bacteria</taxon>
        <taxon>Pseudomonadati</taxon>
        <taxon>Pseudomonadota</taxon>
        <taxon>Alphaproteobacteria</taxon>
        <taxon>Sphingomonadales</taxon>
        <taxon>Erythrobacteraceae</taxon>
        <taxon>Aurantiacibacter</taxon>
    </lineage>
</organism>
<sequence length="296" mass="32090">MRRSAVVLAVRGKAITMKRMLYLPLLALAACGAGEGPNRPLAEDRDYATQLTAPAPDYAAIIANADMIEPYEAFRDPSAEPPADAKRIGEVWLARLQERDVVDGYGLSGKADDAPIGGFDIRVTADDFDAWVAENGWDVPPHLRWSFMAPLRAPRVSDAAQSSIRVWPASEQRTGLKLQAADYGRVFLRDGCFFVDHQGTEKLAWLHAETGLDVDEEGYYVLVNRISGQVSGRLGERMVWAAPNAITSGGPDLDKFRAACGDGPTHGVGNPDSTARMDTMYPPQRAPDSAPPPGLE</sequence>
<dbReference type="PROSITE" id="PS51257">
    <property type="entry name" value="PROKAR_LIPOPROTEIN"/>
    <property type="match status" value="1"/>
</dbReference>
<dbReference type="RefSeq" id="WP_120047674.1">
    <property type="nucleotide sequence ID" value="NZ_RAHX01000001.1"/>
</dbReference>
<feature type="chain" id="PRO_5019519155" evidence="2">
    <location>
        <begin position="30"/>
        <end position="296"/>
    </location>
</feature>
<evidence type="ECO:0000256" key="1">
    <source>
        <dbReference type="SAM" id="MobiDB-lite"/>
    </source>
</evidence>